<dbReference type="Proteomes" id="UP000677228">
    <property type="component" value="Unassembled WGS sequence"/>
</dbReference>
<evidence type="ECO:0000256" key="1">
    <source>
        <dbReference type="SAM" id="MobiDB-lite"/>
    </source>
</evidence>
<gene>
    <name evidence="2" type="ORF">OVA965_LOCUS41604</name>
    <name evidence="3" type="ORF">TMI583_LOCUS43289</name>
</gene>
<feature type="compositionally biased region" description="Polar residues" evidence="1">
    <location>
        <begin position="34"/>
        <end position="58"/>
    </location>
</feature>
<dbReference type="EMBL" id="CAJOBA010071859">
    <property type="protein sequence ID" value="CAF4396332.1"/>
    <property type="molecule type" value="Genomic_DNA"/>
</dbReference>
<organism evidence="3 4">
    <name type="scientific">Didymodactylos carnosus</name>
    <dbReference type="NCBI Taxonomy" id="1234261"/>
    <lineage>
        <taxon>Eukaryota</taxon>
        <taxon>Metazoa</taxon>
        <taxon>Spiralia</taxon>
        <taxon>Gnathifera</taxon>
        <taxon>Rotifera</taxon>
        <taxon>Eurotatoria</taxon>
        <taxon>Bdelloidea</taxon>
        <taxon>Philodinida</taxon>
        <taxon>Philodinidae</taxon>
        <taxon>Didymodactylos</taxon>
    </lineage>
</organism>
<proteinExistence type="predicted"/>
<feature type="non-terminal residue" evidence="3">
    <location>
        <position position="58"/>
    </location>
</feature>
<evidence type="ECO:0000313" key="2">
    <source>
        <dbReference type="EMBL" id="CAF1591921.1"/>
    </source>
</evidence>
<dbReference type="Proteomes" id="UP000682733">
    <property type="component" value="Unassembled WGS sequence"/>
</dbReference>
<feature type="region of interest" description="Disordered" evidence="1">
    <location>
        <begin position="1"/>
        <end position="58"/>
    </location>
</feature>
<comment type="caution">
    <text evidence="3">The sequence shown here is derived from an EMBL/GenBank/DDBJ whole genome shotgun (WGS) entry which is preliminary data.</text>
</comment>
<dbReference type="EMBL" id="CAJNOK010048419">
    <property type="protein sequence ID" value="CAF1591921.1"/>
    <property type="molecule type" value="Genomic_DNA"/>
</dbReference>
<evidence type="ECO:0000313" key="4">
    <source>
        <dbReference type="Proteomes" id="UP000682733"/>
    </source>
</evidence>
<evidence type="ECO:0000313" key="3">
    <source>
        <dbReference type="EMBL" id="CAF4396332.1"/>
    </source>
</evidence>
<accession>A0A8S2VXI7</accession>
<dbReference type="AlphaFoldDB" id="A0A8S2VXI7"/>
<name>A0A8S2VXI7_9BILA</name>
<protein>
    <submittedName>
        <fullName evidence="3">Uncharacterized protein</fullName>
    </submittedName>
</protein>
<sequence length="58" mass="5401">GIRIGPFRGAPGTDAPVIGSSGGAGGATNAPIGSVQTNVQPATTAPSNTAIASNPAQT</sequence>
<reference evidence="3" key="1">
    <citation type="submission" date="2021-02" db="EMBL/GenBank/DDBJ databases">
        <authorList>
            <person name="Nowell W R."/>
        </authorList>
    </citation>
    <scope>NUCLEOTIDE SEQUENCE</scope>
</reference>
<feature type="non-terminal residue" evidence="3">
    <location>
        <position position="1"/>
    </location>
</feature>